<keyword evidence="3 13" id="KW-0813">Transport</keyword>
<comment type="subcellular location">
    <subcellularLocation>
        <location evidence="2">Cell envelope</location>
    </subcellularLocation>
    <subcellularLocation>
        <location evidence="13">Cell inner membrane</location>
        <topology evidence="13">Multi-pass membrane protein</topology>
    </subcellularLocation>
    <subcellularLocation>
        <location evidence="1">Membrane</location>
        <topology evidence="1">Multi-pass membrane protein</topology>
    </subcellularLocation>
</comment>
<dbReference type="CDD" id="cd02953">
    <property type="entry name" value="DsbDgamma"/>
    <property type="match status" value="1"/>
</dbReference>
<dbReference type="InterPro" id="IPR036249">
    <property type="entry name" value="Thioredoxin-like_sf"/>
</dbReference>
<evidence type="ECO:0000256" key="5">
    <source>
        <dbReference type="ARBA" id="ARBA00022729"/>
    </source>
</evidence>
<dbReference type="PANTHER" id="PTHR32234:SF0">
    <property type="entry name" value="THIOL:DISULFIDE INTERCHANGE PROTEIN DSBD"/>
    <property type="match status" value="1"/>
</dbReference>
<feature type="compositionally biased region" description="Basic and acidic residues" evidence="14">
    <location>
        <begin position="496"/>
        <end position="508"/>
    </location>
</feature>
<dbReference type="InterPro" id="IPR028250">
    <property type="entry name" value="DsbDN"/>
</dbReference>
<evidence type="ECO:0000259" key="16">
    <source>
        <dbReference type="Pfam" id="PF11412"/>
    </source>
</evidence>
<dbReference type="STRING" id="574349.SAMN05443545_10549"/>
<evidence type="ECO:0000256" key="2">
    <source>
        <dbReference type="ARBA" id="ARBA00004196"/>
    </source>
</evidence>
<evidence type="ECO:0000256" key="12">
    <source>
        <dbReference type="ARBA" id="ARBA00023284"/>
    </source>
</evidence>
<dbReference type="GO" id="GO:0045454">
    <property type="term" value="P:cell redox homeostasis"/>
    <property type="evidence" value="ECO:0007669"/>
    <property type="project" value="TreeGrafter"/>
</dbReference>
<keyword evidence="13" id="KW-0520">NAD</keyword>
<feature type="compositionally biased region" description="Polar residues" evidence="14">
    <location>
        <begin position="158"/>
        <end position="177"/>
    </location>
</feature>
<dbReference type="Pfam" id="PF11412">
    <property type="entry name" value="DsbD_N"/>
    <property type="match status" value="1"/>
</dbReference>
<organism evidence="17 18">
    <name type="scientific">Aidingimonas halophila</name>
    <dbReference type="NCBI Taxonomy" id="574349"/>
    <lineage>
        <taxon>Bacteria</taxon>
        <taxon>Pseudomonadati</taxon>
        <taxon>Pseudomonadota</taxon>
        <taxon>Gammaproteobacteria</taxon>
        <taxon>Oceanospirillales</taxon>
        <taxon>Halomonadaceae</taxon>
        <taxon>Aidingimonas</taxon>
    </lineage>
</organism>
<dbReference type="Proteomes" id="UP000198500">
    <property type="component" value="Unassembled WGS sequence"/>
</dbReference>
<evidence type="ECO:0000256" key="10">
    <source>
        <dbReference type="ARBA" id="ARBA00023136"/>
    </source>
</evidence>
<keyword evidence="11 13" id="KW-1015">Disulfide bond</keyword>
<evidence type="ECO:0000313" key="17">
    <source>
        <dbReference type="EMBL" id="SDX33983.1"/>
    </source>
</evidence>
<comment type="catalytic activity">
    <reaction evidence="13">
        <text>[protein]-dithiol + NADP(+) = [protein]-disulfide + NADPH + H(+)</text>
        <dbReference type="Rhea" id="RHEA:18753"/>
        <dbReference type="Rhea" id="RHEA-COMP:10593"/>
        <dbReference type="Rhea" id="RHEA-COMP:10594"/>
        <dbReference type="ChEBI" id="CHEBI:15378"/>
        <dbReference type="ChEBI" id="CHEBI:29950"/>
        <dbReference type="ChEBI" id="CHEBI:50058"/>
        <dbReference type="ChEBI" id="CHEBI:57783"/>
        <dbReference type="ChEBI" id="CHEBI:58349"/>
        <dbReference type="EC" id="1.8.1.8"/>
    </reaction>
</comment>
<keyword evidence="18" id="KW-1185">Reference proteome</keyword>
<feature type="disulfide bond" description="Redox-active" evidence="13">
    <location>
        <begin position="540"/>
        <end position="543"/>
    </location>
</feature>
<name>A0A1H3AWF7_9GAMM</name>
<evidence type="ECO:0000256" key="13">
    <source>
        <dbReference type="HAMAP-Rule" id="MF_00399"/>
    </source>
</evidence>
<sequence precursor="true">MLHRLIRLAGIALLALSSAASAQWFASDDEEDFLPVNEAFQASAWHDDETLYIGFETAEDYYLYRHRFQVDSRDDTRLGELELPPGEPKTDEFLGDVNVYYDRVVIEAPLESEPADPLPLEVTFQGCADAGLCYPPETIELDAGASSPPARFADWQSADANGNGEASTTSESTQPASEATRPAPPSSDDERFHQLLGNASPLMMSGLFFLAGLGLTFTPCVLPMIPILSSIIVGQNPSRPRAFLLSTSYVTGMALTYAAAGVLMGLFGAGLNLQARLQSPPVLIAFATLFSLFALAMFGVFNLRLAPRLAGRVETWQQHVQGWGVPGLALAGALSVLIVSPCVSAPLAGALVFISTTGDALMGGIALLMLALGMGVPLLLVGTFGSTLLPRSGNWMNGIKAAFGVLLLGIAIWLVERLLPASLTLILWAALATGSALAMGALRFDTPQGWPRLRQAVGILLLVWGIALVLGAARGGHDPLQPLATATPPQASSEQPEPRRDTGNDQEIKTVTRLDELRDALASTGTSQQPAFVDVTADWCISCQRMERQVYTDPDVSGPLSSFRRIQVDVTDSTPETRRILEHFNLFGPPSLLFFEGNEEIRDARIQGEVDSDSFATHLNQLLDWLEDRQRS</sequence>
<feature type="signal peptide" evidence="13">
    <location>
        <begin position="1"/>
        <end position="22"/>
    </location>
</feature>
<dbReference type="InterPro" id="IPR003834">
    <property type="entry name" value="Cyt_c_assmbl_TM_dom"/>
</dbReference>
<dbReference type="NCBIfam" id="NF001419">
    <property type="entry name" value="PRK00293.1"/>
    <property type="match status" value="1"/>
</dbReference>
<evidence type="ECO:0000256" key="3">
    <source>
        <dbReference type="ARBA" id="ARBA00022448"/>
    </source>
</evidence>
<dbReference type="GO" id="GO:0030313">
    <property type="term" value="C:cell envelope"/>
    <property type="evidence" value="ECO:0007669"/>
    <property type="project" value="UniProtKB-SubCell"/>
</dbReference>
<feature type="chain" id="PRO_5011800479" description="Thiol:disulfide interchange protein DsbD" evidence="13">
    <location>
        <begin position="23"/>
        <end position="632"/>
    </location>
</feature>
<dbReference type="Gene3D" id="2.60.40.1250">
    <property type="entry name" value="Thiol:disulfide interchange protein DsbD, N-terminal domain"/>
    <property type="match status" value="1"/>
</dbReference>
<keyword evidence="7 13" id="KW-0249">Electron transport</keyword>
<feature type="region of interest" description="Disordered" evidence="14">
    <location>
        <begin position="145"/>
        <end position="191"/>
    </location>
</feature>
<keyword evidence="6 13" id="KW-0201">Cytochrome c-type biogenesis</keyword>
<keyword evidence="5 13" id="KW-0732">Signal</keyword>
<evidence type="ECO:0000256" key="9">
    <source>
        <dbReference type="ARBA" id="ARBA00023002"/>
    </source>
</evidence>
<dbReference type="InterPro" id="IPR036929">
    <property type="entry name" value="DsbDN_sf"/>
</dbReference>
<feature type="region of interest" description="Disordered" evidence="14">
    <location>
        <begin position="480"/>
        <end position="508"/>
    </location>
</feature>
<evidence type="ECO:0000256" key="11">
    <source>
        <dbReference type="ARBA" id="ARBA00023157"/>
    </source>
</evidence>
<feature type="transmembrane region" description="Helical" evidence="13">
    <location>
        <begin position="401"/>
        <end position="419"/>
    </location>
</feature>
<proteinExistence type="inferred from homology"/>
<feature type="transmembrane region" description="Helical" evidence="13">
    <location>
        <begin position="456"/>
        <end position="473"/>
    </location>
</feature>
<evidence type="ECO:0000259" key="15">
    <source>
        <dbReference type="Pfam" id="PF02683"/>
    </source>
</evidence>
<comment type="function">
    <text evidence="13">Required to facilitate the formation of correct disulfide bonds in some periplasmic proteins and for the assembly of the periplasmic c-type cytochromes. Acts by transferring electrons from cytoplasmic thioredoxin to the periplasm. This transfer involves a cascade of disulfide bond formation and reduction steps.</text>
</comment>
<keyword evidence="4 13" id="KW-0812">Transmembrane</keyword>
<dbReference type="EC" id="1.8.1.8" evidence="13"/>
<dbReference type="HAMAP" id="MF_00399">
    <property type="entry name" value="DbsD"/>
    <property type="match status" value="1"/>
</dbReference>
<evidence type="ECO:0000256" key="8">
    <source>
        <dbReference type="ARBA" id="ARBA00022989"/>
    </source>
</evidence>
<keyword evidence="13" id="KW-0997">Cell inner membrane</keyword>
<feature type="disulfide bond" description="Redox-active" evidence="13">
    <location>
        <begin position="127"/>
        <end position="133"/>
    </location>
</feature>
<dbReference type="PANTHER" id="PTHR32234">
    <property type="entry name" value="THIOL:DISULFIDE INTERCHANGE PROTEIN DSBD"/>
    <property type="match status" value="1"/>
</dbReference>
<gene>
    <name evidence="13" type="primary">dsbD</name>
    <name evidence="17" type="ORF">SAMN05443545_10549</name>
</gene>
<reference evidence="17 18" key="1">
    <citation type="submission" date="2016-10" db="EMBL/GenBank/DDBJ databases">
        <authorList>
            <person name="de Groot N.N."/>
        </authorList>
    </citation>
    <scope>NUCLEOTIDE SEQUENCE [LARGE SCALE GENOMIC DNA]</scope>
    <source>
        <strain evidence="17 18">DSM 19219</strain>
    </source>
</reference>
<keyword evidence="9 13" id="KW-0560">Oxidoreductase</keyword>
<protein>
    <recommendedName>
        <fullName evidence="13">Thiol:disulfide interchange protein DsbD</fullName>
        <ecNumber evidence="13">1.8.1.8</ecNumber>
    </recommendedName>
    <alternativeName>
        <fullName evidence="13">Protein-disulfide reductase</fullName>
        <shortName evidence="13">Disulfide reductase</shortName>
    </alternativeName>
</protein>
<dbReference type="GO" id="GO:0047134">
    <property type="term" value="F:protein-disulfide reductase [NAD(P)H] activity"/>
    <property type="evidence" value="ECO:0007669"/>
    <property type="project" value="UniProtKB-UniRule"/>
</dbReference>
<comment type="catalytic activity">
    <reaction evidence="13">
        <text>[protein]-dithiol + NAD(+) = [protein]-disulfide + NADH + H(+)</text>
        <dbReference type="Rhea" id="RHEA:18749"/>
        <dbReference type="Rhea" id="RHEA-COMP:10593"/>
        <dbReference type="Rhea" id="RHEA-COMP:10594"/>
        <dbReference type="ChEBI" id="CHEBI:15378"/>
        <dbReference type="ChEBI" id="CHEBI:29950"/>
        <dbReference type="ChEBI" id="CHEBI:50058"/>
        <dbReference type="ChEBI" id="CHEBI:57540"/>
        <dbReference type="ChEBI" id="CHEBI:57945"/>
        <dbReference type="EC" id="1.8.1.8"/>
    </reaction>
</comment>
<dbReference type="RefSeq" id="WP_229806400.1">
    <property type="nucleotide sequence ID" value="NZ_BMXH01000003.1"/>
</dbReference>
<dbReference type="Gene3D" id="3.40.30.10">
    <property type="entry name" value="Glutaredoxin"/>
    <property type="match status" value="1"/>
</dbReference>
<feature type="transmembrane region" description="Helical" evidence="13">
    <location>
        <begin position="425"/>
        <end position="444"/>
    </location>
</feature>
<evidence type="ECO:0000256" key="14">
    <source>
        <dbReference type="SAM" id="MobiDB-lite"/>
    </source>
</evidence>
<dbReference type="GO" id="GO:0017004">
    <property type="term" value="P:cytochrome complex assembly"/>
    <property type="evidence" value="ECO:0007669"/>
    <property type="project" value="UniProtKB-UniRule"/>
</dbReference>
<evidence type="ECO:0000256" key="1">
    <source>
        <dbReference type="ARBA" id="ARBA00004141"/>
    </source>
</evidence>
<evidence type="ECO:0000256" key="4">
    <source>
        <dbReference type="ARBA" id="ARBA00022692"/>
    </source>
</evidence>
<feature type="transmembrane region" description="Helical" evidence="13">
    <location>
        <begin position="283"/>
        <end position="306"/>
    </location>
</feature>
<feature type="domain" description="Thiol:disulfide interchange protein DsbD N-terminal" evidence="16">
    <location>
        <begin position="31"/>
        <end position="138"/>
    </location>
</feature>
<comment type="similarity">
    <text evidence="13">Belongs to the thioredoxin family. DsbD subfamily.</text>
</comment>
<feature type="transmembrane region" description="Helical" evidence="13">
    <location>
        <begin position="327"/>
        <end position="354"/>
    </location>
</feature>
<feature type="transmembrane region" description="Helical" evidence="13">
    <location>
        <begin position="249"/>
        <end position="271"/>
    </location>
</feature>
<feature type="transmembrane region" description="Helical" evidence="13">
    <location>
        <begin position="202"/>
        <end position="228"/>
    </location>
</feature>
<dbReference type="SUPFAM" id="SSF52833">
    <property type="entry name" value="Thioredoxin-like"/>
    <property type="match status" value="1"/>
</dbReference>
<evidence type="ECO:0000256" key="6">
    <source>
        <dbReference type="ARBA" id="ARBA00022748"/>
    </source>
</evidence>
<dbReference type="GO" id="GO:0009055">
    <property type="term" value="F:electron transfer activity"/>
    <property type="evidence" value="ECO:0007669"/>
    <property type="project" value="UniProtKB-UniRule"/>
</dbReference>
<dbReference type="InterPro" id="IPR035671">
    <property type="entry name" value="DsbD_gamma"/>
</dbReference>
<keyword evidence="8 13" id="KW-1133">Transmembrane helix</keyword>
<keyword evidence="12 13" id="KW-0676">Redox-active center</keyword>
<dbReference type="EMBL" id="FNNI01000005">
    <property type="protein sequence ID" value="SDX33983.1"/>
    <property type="molecule type" value="Genomic_DNA"/>
</dbReference>
<dbReference type="Pfam" id="PF02683">
    <property type="entry name" value="DsbD_TM"/>
    <property type="match status" value="1"/>
</dbReference>
<feature type="transmembrane region" description="Helical" evidence="13">
    <location>
        <begin position="360"/>
        <end position="389"/>
    </location>
</feature>
<keyword evidence="10 13" id="KW-0472">Membrane</keyword>
<keyword evidence="13" id="KW-1003">Cell membrane</keyword>
<dbReference type="GO" id="GO:0005886">
    <property type="term" value="C:plasma membrane"/>
    <property type="evidence" value="ECO:0007669"/>
    <property type="project" value="UniProtKB-SubCell"/>
</dbReference>
<evidence type="ECO:0000256" key="7">
    <source>
        <dbReference type="ARBA" id="ARBA00022982"/>
    </source>
</evidence>
<dbReference type="InterPro" id="IPR022910">
    <property type="entry name" value="Thiol_diS_interchange_DbsD"/>
</dbReference>
<feature type="domain" description="Cytochrome C biogenesis protein transmembrane" evidence="15">
    <location>
        <begin position="203"/>
        <end position="419"/>
    </location>
</feature>
<dbReference type="SUPFAM" id="SSF74863">
    <property type="entry name" value="Thiol:disulfide interchange protein DsbD, N-terminal domain (DsbD-alpha)"/>
    <property type="match status" value="1"/>
</dbReference>
<dbReference type="AlphaFoldDB" id="A0A1H3AWF7"/>
<accession>A0A1H3AWF7</accession>
<dbReference type="Pfam" id="PF13899">
    <property type="entry name" value="Thioredoxin_7"/>
    <property type="match status" value="1"/>
</dbReference>
<feature type="disulfide bond" description="Redox-active" evidence="13">
    <location>
        <begin position="220"/>
        <end position="342"/>
    </location>
</feature>
<evidence type="ECO:0000313" key="18">
    <source>
        <dbReference type="Proteomes" id="UP000198500"/>
    </source>
</evidence>